<sequence length="878" mass="97280">MNQQLYSTISMLKSNNNTGASLERSSSTRSRSGSFFRTISLHPSPSLPSPPVSSSIIPTPRSNTVNNSHSIEYDASQTITCNPEDFEIKNPIGYGSSAVVYNATFIPRNMRVAIKVIDLDLFERNQIDELRRETALMALSKHPNVLKVYGSFVSGSKLHIVTPYLSGGSCLDIMKSGFSDGFEESVIATILKQALEGLIYLHKNGHIHRDVKAGNLLVDDQGAVLLGDFGVSSSLTESNEVRKTFVGTPCWMAPEVMEQSGYDFKADIWSFGITALELATGHAPFAKFPPMKVLMMTLNQAPPTLDRDHAKRKFSLTFKEMIDSCLKKNPSKRPTAEKLLTHPFFAQAKKKEYLVKTILSYVPSLEKRVHRRINQKQVVAEKTAQWDFGDDDDDNSDEEDLPHPISREIEAQNIKRASIMERSNSASLHTADIPHRQHITFRDDLKSDLPSPITSESEISSPVPIRKTRFVIEGSSSTSPSDVPTVSNRFSSSSPPLESHVLHLASMPMTPTTSASSLQSHKLVDTNWHGTMGIGLGISSTKADNGELRKGRFSVNQNNNSTGISRKNSISVSETSKFEHSGMQALTLASSELSSLDLRSVSMSRETSSDSMKERKSRFEVSSSNLNENQLPSVKLDTYPLTREPSFRHQRTLSRESFGSSRIGRFSIEKEDTSLLPTDSVHPFDSSIHSPNDYRKKGRFELSSNSNTMNESPQATVSSSSQASSSIATPSLTESQNNKRAYYLDQSAISSSLYNQVEFLLQQNELQKNVLHDAMYELASTGLQQHSYNTQTSTSARRRSSAAEPSKASCHSSDAVHPISTASDVPRSSTAFRSDISATLNRLQQLLLCSYREKDRLAKENEALRHEIESLKKQQADD</sequence>
<dbReference type="Proteomes" id="UP000093000">
    <property type="component" value="Unassembled WGS sequence"/>
</dbReference>
<comment type="similarity">
    <text evidence="1">Belongs to the protein kinase superfamily. STE Ser/Thr protein kinase family. STE20 subfamily.</text>
</comment>
<reference evidence="5 6" key="1">
    <citation type="submission" date="2016-03" db="EMBL/GenBank/DDBJ databases">
        <title>Choanephora cucurbitarum.</title>
        <authorList>
            <person name="Min B."/>
            <person name="Park H."/>
            <person name="Park J.-H."/>
            <person name="Shin H.-D."/>
            <person name="Choi I.-G."/>
        </authorList>
    </citation>
    <scope>NUCLEOTIDE SEQUENCE [LARGE SCALE GENOMIC DNA]</scope>
    <source>
        <strain evidence="5 6">KUS-F28377</strain>
    </source>
</reference>
<dbReference type="PROSITE" id="PS50011">
    <property type="entry name" value="PROTEIN_KINASE_DOM"/>
    <property type="match status" value="1"/>
</dbReference>
<dbReference type="GO" id="GO:0004672">
    <property type="term" value="F:protein kinase activity"/>
    <property type="evidence" value="ECO:0007669"/>
    <property type="project" value="InterPro"/>
</dbReference>
<feature type="compositionally biased region" description="Acidic residues" evidence="3">
    <location>
        <begin position="388"/>
        <end position="400"/>
    </location>
</feature>
<dbReference type="PROSITE" id="PS00107">
    <property type="entry name" value="PROTEIN_KINASE_ATP"/>
    <property type="match status" value="1"/>
</dbReference>
<dbReference type="SUPFAM" id="SSF56112">
    <property type="entry name" value="Protein kinase-like (PK-like)"/>
    <property type="match status" value="1"/>
</dbReference>
<evidence type="ECO:0000256" key="3">
    <source>
        <dbReference type="SAM" id="MobiDB-lite"/>
    </source>
</evidence>
<evidence type="ECO:0000259" key="4">
    <source>
        <dbReference type="PROSITE" id="PS50011"/>
    </source>
</evidence>
<keyword evidence="6" id="KW-1185">Reference proteome</keyword>
<feature type="compositionally biased region" description="Polar residues" evidence="3">
    <location>
        <begin position="620"/>
        <end position="632"/>
    </location>
</feature>
<feature type="compositionally biased region" description="Low complexity" evidence="3">
    <location>
        <begin position="475"/>
        <end position="487"/>
    </location>
</feature>
<dbReference type="OrthoDB" id="248923at2759"/>
<dbReference type="Gene3D" id="3.30.200.20">
    <property type="entry name" value="Phosphorylase Kinase, domain 1"/>
    <property type="match status" value="1"/>
</dbReference>
<dbReference type="InterPro" id="IPR047173">
    <property type="entry name" value="STRAD_A/B-like"/>
</dbReference>
<comment type="caution">
    <text evidence="5">The sequence shown here is derived from an EMBL/GenBank/DDBJ whole genome shotgun (WGS) entry which is preliminary data.</text>
</comment>
<evidence type="ECO:0000313" key="5">
    <source>
        <dbReference type="EMBL" id="OBZ84573.1"/>
    </source>
</evidence>
<keyword evidence="5" id="KW-0808">Transferase</keyword>
<dbReference type="InterPro" id="IPR000719">
    <property type="entry name" value="Prot_kinase_dom"/>
</dbReference>
<dbReference type="GO" id="GO:0043539">
    <property type="term" value="F:protein serine/threonine kinase activator activity"/>
    <property type="evidence" value="ECO:0007669"/>
    <property type="project" value="InterPro"/>
</dbReference>
<dbReference type="Gene3D" id="1.10.510.10">
    <property type="entry name" value="Transferase(Phosphotransferase) domain 1"/>
    <property type="match status" value="1"/>
</dbReference>
<dbReference type="GO" id="GO:0005524">
    <property type="term" value="F:ATP binding"/>
    <property type="evidence" value="ECO:0007669"/>
    <property type="project" value="UniProtKB-UniRule"/>
</dbReference>
<dbReference type="InterPro" id="IPR011009">
    <property type="entry name" value="Kinase-like_dom_sf"/>
</dbReference>
<protein>
    <submittedName>
        <fullName evidence="5">Serine/threonine-protein kinase fray2</fullName>
    </submittedName>
</protein>
<keyword evidence="5" id="KW-0418">Kinase</keyword>
<feature type="region of interest" description="Disordered" evidence="3">
    <location>
        <begin position="39"/>
        <end position="61"/>
    </location>
</feature>
<dbReference type="FunFam" id="1.10.510.10:FF:000947">
    <property type="entry name" value="serine/threonine-protein kinase OSR1"/>
    <property type="match status" value="1"/>
</dbReference>
<feature type="region of interest" description="Disordered" evidence="3">
    <location>
        <begin position="601"/>
        <end position="655"/>
    </location>
</feature>
<feature type="region of interest" description="Disordered" evidence="3">
    <location>
        <begin position="384"/>
        <end position="405"/>
    </location>
</feature>
<feature type="compositionally biased region" description="Low complexity" evidence="3">
    <location>
        <begin position="712"/>
        <end position="731"/>
    </location>
</feature>
<evidence type="ECO:0000256" key="2">
    <source>
        <dbReference type="PROSITE-ProRule" id="PRU10141"/>
    </source>
</evidence>
<keyword evidence="2" id="KW-0067">ATP-binding</keyword>
<feature type="region of interest" description="Disordered" evidence="3">
    <location>
        <begin position="474"/>
        <end position="494"/>
    </location>
</feature>
<evidence type="ECO:0000313" key="6">
    <source>
        <dbReference type="Proteomes" id="UP000093000"/>
    </source>
</evidence>
<feature type="compositionally biased region" description="Basic and acidic residues" evidence="3">
    <location>
        <begin position="607"/>
        <end position="619"/>
    </location>
</feature>
<dbReference type="EMBL" id="LUGH01000494">
    <property type="protein sequence ID" value="OBZ84573.1"/>
    <property type="molecule type" value="Genomic_DNA"/>
</dbReference>
<feature type="compositionally biased region" description="Polar residues" evidence="3">
    <location>
        <begin position="702"/>
        <end position="711"/>
    </location>
</feature>
<feature type="binding site" evidence="2">
    <location>
        <position position="115"/>
    </location>
    <ligand>
        <name>ATP</name>
        <dbReference type="ChEBI" id="CHEBI:30616"/>
    </ligand>
</feature>
<proteinExistence type="inferred from homology"/>
<keyword evidence="2" id="KW-0547">Nucleotide-binding</keyword>
<gene>
    <name evidence="5" type="primary">fray2_1</name>
    <name evidence="5" type="ORF">A0J61_07371</name>
</gene>
<dbReference type="InterPro" id="IPR017441">
    <property type="entry name" value="Protein_kinase_ATP_BS"/>
</dbReference>
<organism evidence="5 6">
    <name type="scientific">Choanephora cucurbitarum</name>
    <dbReference type="NCBI Taxonomy" id="101091"/>
    <lineage>
        <taxon>Eukaryota</taxon>
        <taxon>Fungi</taxon>
        <taxon>Fungi incertae sedis</taxon>
        <taxon>Mucoromycota</taxon>
        <taxon>Mucoromycotina</taxon>
        <taxon>Mucoromycetes</taxon>
        <taxon>Mucorales</taxon>
        <taxon>Mucorineae</taxon>
        <taxon>Choanephoraceae</taxon>
        <taxon>Choanephoroideae</taxon>
        <taxon>Choanephora</taxon>
    </lineage>
</organism>
<feature type="region of interest" description="Disordered" evidence="3">
    <location>
        <begin position="677"/>
        <end position="735"/>
    </location>
</feature>
<accession>A0A1C7N626</accession>
<dbReference type="Pfam" id="PF00069">
    <property type="entry name" value="Pkinase"/>
    <property type="match status" value="1"/>
</dbReference>
<name>A0A1C7N626_9FUNG</name>
<dbReference type="PANTHER" id="PTHR48014">
    <property type="entry name" value="SERINE/THREONINE-PROTEIN KINASE FRAY2"/>
    <property type="match status" value="1"/>
</dbReference>
<dbReference type="SMART" id="SM00220">
    <property type="entry name" value="S_TKc"/>
    <property type="match status" value="1"/>
</dbReference>
<dbReference type="InParanoid" id="A0A1C7N626"/>
<dbReference type="AlphaFoldDB" id="A0A1C7N626"/>
<evidence type="ECO:0000256" key="1">
    <source>
        <dbReference type="ARBA" id="ARBA00008874"/>
    </source>
</evidence>
<dbReference type="STRING" id="101091.A0A1C7N626"/>
<feature type="region of interest" description="Disordered" evidence="3">
    <location>
        <begin position="787"/>
        <end position="828"/>
    </location>
</feature>
<feature type="domain" description="Protein kinase" evidence="4">
    <location>
        <begin position="86"/>
        <end position="345"/>
    </location>
</feature>
<dbReference type="PANTHER" id="PTHR48014:SF21">
    <property type="entry name" value="SERINE_THREONINE-PROTEIN KINASE FRAY2"/>
    <property type="match status" value="1"/>
</dbReference>